<feature type="domain" description="NAD-dependent epimerase/dehydratase" evidence="2">
    <location>
        <begin position="11"/>
        <end position="249"/>
    </location>
</feature>
<dbReference type="OrthoDB" id="9811743at2"/>
<reference evidence="4" key="1">
    <citation type="submission" date="2016-10" db="EMBL/GenBank/DDBJ databases">
        <authorList>
            <person name="Varghese N."/>
            <person name="Submissions S."/>
        </authorList>
    </citation>
    <scope>NUCLEOTIDE SEQUENCE [LARGE SCALE GENOMIC DNA]</scope>
    <source>
        <strain evidence="4">CGMCC 1.3566</strain>
    </source>
</reference>
<dbReference type="EMBL" id="FOHJ01000002">
    <property type="protein sequence ID" value="SES93323.1"/>
    <property type="molecule type" value="Genomic_DNA"/>
</dbReference>
<dbReference type="RefSeq" id="WP_093131901.1">
    <property type="nucleotide sequence ID" value="NZ_FOHJ01000002.1"/>
</dbReference>
<dbReference type="STRING" id="237682.SAMN05421676_102148"/>
<proteinExistence type="inferred from homology"/>
<dbReference type="SUPFAM" id="SSF51735">
    <property type="entry name" value="NAD(P)-binding Rossmann-fold domains"/>
    <property type="match status" value="1"/>
</dbReference>
<dbReference type="AlphaFoldDB" id="A0A1I0AI02"/>
<keyword evidence="4" id="KW-1185">Reference proteome</keyword>
<organism evidence="3 4">
    <name type="scientific">Salinibacillus kushneri</name>
    <dbReference type="NCBI Taxonomy" id="237682"/>
    <lineage>
        <taxon>Bacteria</taxon>
        <taxon>Bacillati</taxon>
        <taxon>Bacillota</taxon>
        <taxon>Bacilli</taxon>
        <taxon>Bacillales</taxon>
        <taxon>Bacillaceae</taxon>
        <taxon>Salinibacillus</taxon>
    </lineage>
</organism>
<dbReference type="Gene3D" id="3.40.50.720">
    <property type="entry name" value="NAD(P)-binding Rossmann-like Domain"/>
    <property type="match status" value="1"/>
</dbReference>
<dbReference type="Pfam" id="PF01370">
    <property type="entry name" value="Epimerase"/>
    <property type="match status" value="1"/>
</dbReference>
<evidence type="ECO:0000313" key="4">
    <source>
        <dbReference type="Proteomes" id="UP000199095"/>
    </source>
</evidence>
<protein>
    <submittedName>
        <fullName evidence="3">UDP-glucose 4-epimerase</fullName>
    </submittedName>
</protein>
<name>A0A1I0AI02_9BACI</name>
<comment type="similarity">
    <text evidence="1">Belongs to the NAD(P)-dependent epimerase/dehydratase family.</text>
</comment>
<dbReference type="InterPro" id="IPR001509">
    <property type="entry name" value="Epimerase_deHydtase"/>
</dbReference>
<gene>
    <name evidence="3" type="ORF">SAMN05421676_102148</name>
</gene>
<evidence type="ECO:0000313" key="3">
    <source>
        <dbReference type="EMBL" id="SES93323.1"/>
    </source>
</evidence>
<dbReference type="Gene3D" id="3.90.25.10">
    <property type="entry name" value="UDP-galactose 4-epimerase, domain 1"/>
    <property type="match status" value="1"/>
</dbReference>
<evidence type="ECO:0000259" key="2">
    <source>
        <dbReference type="Pfam" id="PF01370"/>
    </source>
</evidence>
<sequence length="322" mass="35827">MNQRSLDNRNVLVVGGAGFIGSHIVDKFLDEEVVNQVIIIDNLFTGKKENVEEAIDNGAVLYIDDAENQEILHYIIKEHDIDVVMNCATKALNYSFINPAHAFMTNVTVLKNLLELQRKKEFKTLCHLSSSEAYGSAQYKPIDEHHPLAPVTTYAAGKASADLMLQSYVQMFGLDAFILRPFNNYGPRQNFEGQLAGVVPSTIKKIINGDTPEIHGTGQQTRDFIYVEDNVNLIMKAFPMVSPGSVVNITTDQQLSIQRVVETIADVMGYKKTIRKVPGRRADVSSHRGSAKKLESIIGTFEGTPFKNGIIATVEWVKKRIT</sequence>
<accession>A0A1I0AI02</accession>
<dbReference type="InterPro" id="IPR036291">
    <property type="entry name" value="NAD(P)-bd_dom_sf"/>
</dbReference>
<dbReference type="Proteomes" id="UP000199095">
    <property type="component" value="Unassembled WGS sequence"/>
</dbReference>
<dbReference type="PANTHER" id="PTHR43000">
    <property type="entry name" value="DTDP-D-GLUCOSE 4,6-DEHYDRATASE-RELATED"/>
    <property type="match status" value="1"/>
</dbReference>
<evidence type="ECO:0000256" key="1">
    <source>
        <dbReference type="ARBA" id="ARBA00007637"/>
    </source>
</evidence>